<dbReference type="SUPFAM" id="SSF47807">
    <property type="entry name" value="5' to 3' exonuclease, C-terminal subdomain"/>
    <property type="match status" value="1"/>
</dbReference>
<keyword evidence="3" id="KW-0540">Nuclease</keyword>
<feature type="compositionally biased region" description="Acidic residues" evidence="11">
    <location>
        <begin position="464"/>
        <end position="474"/>
    </location>
</feature>
<dbReference type="Gene3D" id="1.10.150.20">
    <property type="entry name" value="5' to 3' exonuclease, C-terminal subdomain"/>
    <property type="match status" value="1"/>
</dbReference>
<evidence type="ECO:0000256" key="10">
    <source>
        <dbReference type="ARBA" id="ARBA00023242"/>
    </source>
</evidence>
<dbReference type="PROSITE" id="PS00842">
    <property type="entry name" value="XPG_2"/>
    <property type="match status" value="1"/>
</dbReference>
<keyword evidence="5" id="KW-0255">Endonuclease</keyword>
<keyword evidence="9" id="KW-0234">DNA repair</keyword>
<comment type="cofactor">
    <cofactor evidence="1">
        <name>Mg(2+)</name>
        <dbReference type="ChEBI" id="CHEBI:18420"/>
    </cofactor>
</comment>
<keyword evidence="6" id="KW-0227">DNA damage</keyword>
<accession>A0A6P5AH34</accession>
<dbReference type="InterPro" id="IPR029060">
    <property type="entry name" value="PIN-like_dom_sf"/>
</dbReference>
<feature type="compositionally biased region" description="Basic and acidic residues" evidence="11">
    <location>
        <begin position="432"/>
        <end position="463"/>
    </location>
</feature>
<dbReference type="InterPro" id="IPR036279">
    <property type="entry name" value="5-3_exonuclease_C_sf"/>
</dbReference>
<dbReference type="GeneID" id="109483856"/>
<evidence type="ECO:0000256" key="5">
    <source>
        <dbReference type="ARBA" id="ARBA00022759"/>
    </source>
</evidence>
<dbReference type="GO" id="GO:0003677">
    <property type="term" value="F:DNA binding"/>
    <property type="evidence" value="ECO:0007669"/>
    <property type="project" value="InterPro"/>
</dbReference>
<dbReference type="Pfam" id="PF00752">
    <property type="entry name" value="XPG_N"/>
    <property type="match status" value="1"/>
</dbReference>
<dbReference type="InterPro" id="IPR044752">
    <property type="entry name" value="PIN-like_EXO1"/>
</dbReference>
<keyword evidence="10" id="KW-0539">Nucleus</keyword>
<feature type="domain" description="XPG-I" evidence="12">
    <location>
        <begin position="136"/>
        <end position="208"/>
    </location>
</feature>
<dbReference type="Gene3D" id="3.40.50.1010">
    <property type="entry name" value="5'-nuclease"/>
    <property type="match status" value="1"/>
</dbReference>
<keyword evidence="4" id="KW-0479">Metal-binding</keyword>
<evidence type="ECO:0000256" key="8">
    <source>
        <dbReference type="ARBA" id="ARBA00022842"/>
    </source>
</evidence>
<dbReference type="CDD" id="cd09857">
    <property type="entry name" value="PIN_EXO1"/>
    <property type="match status" value="1"/>
</dbReference>
<dbReference type="InterPro" id="IPR019974">
    <property type="entry name" value="XPG_CS"/>
</dbReference>
<dbReference type="AlphaFoldDB" id="A0A6P5AH34"/>
<dbReference type="Gene3D" id="3.30.70.2330">
    <property type="match status" value="1"/>
</dbReference>
<evidence type="ECO:0000259" key="13">
    <source>
        <dbReference type="SMART" id="SM00485"/>
    </source>
</evidence>
<feature type="region of interest" description="Disordered" evidence="11">
    <location>
        <begin position="425"/>
        <end position="477"/>
    </location>
</feature>
<dbReference type="OrthoDB" id="26491at2759"/>
<sequence>MGIKGLLPALSPSTRPININDLTGSVVGVDASCWLHRGSYSCAKELVLGQPTDGYVNFFMSSIERLLQNDVTPLVVFDGPRTLPAKAKEAAERRRKREVAKLQARTAIDQQRARSYYLQAVSITPEMVDRVIEALEVRGVDYVVAPYEADAQLAFFSMNGAVRFIISEDSDLLAFGAKEVVYKWDPVRLTGQLISQNSLHLSFPDFRDFSHDKFQTICILAGCDYLTSIFGIGVVKAAKFVNAIGDRNIFQVRFDPLPDVPAANLTRTWTTEQMLNTTDQSDFTFVCTDESEEGSSSSSTKPKRNLRSDPLTQANVVNIGTTFKWTIPCFPVMSLTFRQATVSIDGQLKPAVFDAADQRVLLYPSPFDIVLRETCSISVDNKELLVIWTWDFASLATTSSEDILSQVPHSTLSSASIHTVQEYDYMSDSDSDSDKRQHDREGKDDDEVGEPRENRRRETRLSDEDPDEDSDDDSFDTHELPFKVMGVTYHKRYQDVLEEAYNAINDNNNTPKADIIPEPDNSFDPNAIAVRIYTDNGPEKVGYIQQALTQHVHQAINTQRLGGVRIGRIAFRTTWYHPGWYLKLLITKLGKWEGAVVQKALRVK</sequence>
<dbReference type="InterPro" id="IPR006085">
    <property type="entry name" value="XPG_DNA_repair_N"/>
</dbReference>
<evidence type="ECO:0000259" key="12">
    <source>
        <dbReference type="SMART" id="SM00484"/>
    </source>
</evidence>
<dbReference type="GO" id="GO:0046872">
    <property type="term" value="F:metal ion binding"/>
    <property type="evidence" value="ECO:0007669"/>
    <property type="project" value="UniProtKB-KW"/>
</dbReference>
<proteinExistence type="predicted"/>
<evidence type="ECO:0000256" key="3">
    <source>
        <dbReference type="ARBA" id="ARBA00022722"/>
    </source>
</evidence>
<evidence type="ECO:0000256" key="6">
    <source>
        <dbReference type="ARBA" id="ARBA00022763"/>
    </source>
</evidence>
<reference evidence="15" key="1">
    <citation type="submission" date="2025-08" db="UniProtKB">
        <authorList>
            <consortium name="RefSeq"/>
        </authorList>
    </citation>
    <scope>IDENTIFICATION</scope>
    <source>
        <tissue evidence="15">Gonad</tissue>
    </source>
</reference>
<dbReference type="InterPro" id="IPR006084">
    <property type="entry name" value="XPG/Rad2"/>
</dbReference>
<feature type="domain" description="XPG N-terminal" evidence="13">
    <location>
        <begin position="1"/>
        <end position="100"/>
    </location>
</feature>
<dbReference type="Pfam" id="PF00867">
    <property type="entry name" value="XPG_I"/>
    <property type="match status" value="1"/>
</dbReference>
<dbReference type="InterPro" id="IPR006086">
    <property type="entry name" value="XPG-I_dom"/>
</dbReference>
<evidence type="ECO:0000256" key="2">
    <source>
        <dbReference type="ARBA" id="ARBA00004123"/>
    </source>
</evidence>
<dbReference type="InterPro" id="IPR008918">
    <property type="entry name" value="HhH2"/>
</dbReference>
<dbReference type="GO" id="GO:0005634">
    <property type="term" value="C:nucleus"/>
    <property type="evidence" value="ECO:0007669"/>
    <property type="project" value="UniProtKB-SubCell"/>
</dbReference>
<gene>
    <name evidence="15" type="primary">LOC109483856</name>
</gene>
<evidence type="ECO:0000256" key="9">
    <source>
        <dbReference type="ARBA" id="ARBA00023204"/>
    </source>
</evidence>
<dbReference type="RefSeq" id="XP_019642562.1">
    <property type="nucleotide sequence ID" value="XM_019787003.1"/>
</dbReference>
<keyword evidence="14" id="KW-1185">Reference proteome</keyword>
<evidence type="ECO:0000256" key="1">
    <source>
        <dbReference type="ARBA" id="ARBA00001946"/>
    </source>
</evidence>
<dbReference type="KEGG" id="bbel:109483856"/>
<dbReference type="PANTHER" id="PTHR11081:SF65">
    <property type="entry name" value="DNA DAMAGE-INDUCIBLE PROTEIN DIN7-RELATED"/>
    <property type="match status" value="1"/>
</dbReference>
<protein>
    <submittedName>
        <fullName evidence="15">LOW QUALITY PROTEIN: exonuclease 1-like</fullName>
    </submittedName>
</protein>
<dbReference type="Proteomes" id="UP000515135">
    <property type="component" value="Unplaced"/>
</dbReference>
<evidence type="ECO:0000313" key="15">
    <source>
        <dbReference type="RefSeq" id="XP_019642562.1"/>
    </source>
</evidence>
<keyword evidence="7" id="KW-0378">Hydrolase</keyword>
<organism evidence="14 15">
    <name type="scientific">Branchiostoma belcheri</name>
    <name type="common">Amphioxus</name>
    <dbReference type="NCBI Taxonomy" id="7741"/>
    <lineage>
        <taxon>Eukaryota</taxon>
        <taxon>Metazoa</taxon>
        <taxon>Chordata</taxon>
        <taxon>Cephalochordata</taxon>
        <taxon>Leptocardii</taxon>
        <taxon>Amphioxiformes</taxon>
        <taxon>Branchiostomatidae</taxon>
        <taxon>Branchiostoma</taxon>
    </lineage>
</organism>
<dbReference type="GO" id="GO:0006281">
    <property type="term" value="P:DNA repair"/>
    <property type="evidence" value="ECO:0007669"/>
    <property type="project" value="UniProtKB-KW"/>
</dbReference>
<dbReference type="SUPFAM" id="SSF88723">
    <property type="entry name" value="PIN domain-like"/>
    <property type="match status" value="1"/>
</dbReference>
<dbReference type="PRINTS" id="PR00853">
    <property type="entry name" value="XPGRADSUPER"/>
</dbReference>
<comment type="subcellular location">
    <subcellularLocation>
        <location evidence="2">Nucleus</location>
    </subcellularLocation>
</comment>
<evidence type="ECO:0000256" key="4">
    <source>
        <dbReference type="ARBA" id="ARBA00022723"/>
    </source>
</evidence>
<keyword evidence="8" id="KW-0460">Magnesium</keyword>
<dbReference type="SMART" id="SM00484">
    <property type="entry name" value="XPGI"/>
    <property type="match status" value="1"/>
</dbReference>
<dbReference type="PANTHER" id="PTHR11081">
    <property type="entry name" value="FLAP ENDONUCLEASE FAMILY MEMBER"/>
    <property type="match status" value="1"/>
</dbReference>
<dbReference type="SMART" id="SM00485">
    <property type="entry name" value="XPGN"/>
    <property type="match status" value="1"/>
</dbReference>
<evidence type="ECO:0000313" key="14">
    <source>
        <dbReference type="Proteomes" id="UP000515135"/>
    </source>
</evidence>
<dbReference type="SMART" id="SM00279">
    <property type="entry name" value="HhH2"/>
    <property type="match status" value="1"/>
</dbReference>
<dbReference type="GO" id="GO:0017108">
    <property type="term" value="F:5'-flap endonuclease activity"/>
    <property type="evidence" value="ECO:0007669"/>
    <property type="project" value="TreeGrafter"/>
</dbReference>
<evidence type="ECO:0000256" key="11">
    <source>
        <dbReference type="SAM" id="MobiDB-lite"/>
    </source>
</evidence>
<evidence type="ECO:0000256" key="7">
    <source>
        <dbReference type="ARBA" id="ARBA00022801"/>
    </source>
</evidence>
<name>A0A6P5AH34_BRABE</name>
<dbReference type="FunFam" id="3.40.50.1010:FF:000002">
    <property type="entry name" value="Exonuclease 1, putative"/>
    <property type="match status" value="1"/>
</dbReference>